<evidence type="ECO:0008006" key="3">
    <source>
        <dbReference type="Google" id="ProtNLM"/>
    </source>
</evidence>
<dbReference type="Proteomes" id="UP001215956">
    <property type="component" value="Unassembled WGS sequence"/>
</dbReference>
<accession>A0ABT5XE22</accession>
<organism evidence="1 2">
    <name type="scientific">Candidatus Methanocrinis alkalitolerans</name>
    <dbReference type="NCBI Taxonomy" id="3033395"/>
    <lineage>
        <taxon>Archaea</taxon>
        <taxon>Methanobacteriati</taxon>
        <taxon>Methanobacteriota</taxon>
        <taxon>Stenosarchaea group</taxon>
        <taxon>Methanomicrobia</taxon>
        <taxon>Methanotrichales</taxon>
        <taxon>Methanotrichaceae</taxon>
        <taxon>Methanocrinis</taxon>
    </lineage>
</organism>
<proteinExistence type="predicted"/>
<reference evidence="1 2" key="1">
    <citation type="submission" date="2023-03" db="EMBL/GenBank/DDBJ databases">
        <title>Whole genome sequencing of Methanotrichaceae archaeon M04Ac.</title>
        <authorList>
            <person name="Khomyakova M.A."/>
            <person name="Merkel A.Y."/>
            <person name="Slobodkin A.I."/>
        </authorList>
    </citation>
    <scope>NUCLEOTIDE SEQUENCE [LARGE SCALE GENOMIC DNA]</scope>
    <source>
        <strain evidence="1 2">M04Ac</strain>
    </source>
</reference>
<dbReference type="EMBL" id="JARFPL010000011">
    <property type="protein sequence ID" value="MDF0592896.1"/>
    <property type="molecule type" value="Genomic_DNA"/>
</dbReference>
<sequence length="83" mass="9400">MSEDIEKMEGKDRKEKKEKKMVEVCPVCGSSELYYETGGAIGKVYHCKDCNYIGALVVEADEEMVEAIKEEYGRGKKGREVED</sequence>
<name>A0ABT5XE22_9EURY</name>
<comment type="caution">
    <text evidence="1">The sequence shown here is derived from an EMBL/GenBank/DDBJ whole genome shotgun (WGS) entry which is preliminary data.</text>
</comment>
<evidence type="ECO:0000313" key="2">
    <source>
        <dbReference type="Proteomes" id="UP001215956"/>
    </source>
</evidence>
<evidence type="ECO:0000313" key="1">
    <source>
        <dbReference type="EMBL" id="MDF0592896.1"/>
    </source>
</evidence>
<protein>
    <recommendedName>
        <fullName evidence="3">TFIIB-type zinc ribbon-containing protein</fullName>
    </recommendedName>
</protein>
<gene>
    <name evidence="1" type="ORF">P0O24_04800</name>
</gene>
<dbReference type="RefSeq" id="WP_316968603.1">
    <property type="nucleotide sequence ID" value="NZ_JARFPL010000011.1"/>
</dbReference>
<keyword evidence="2" id="KW-1185">Reference proteome</keyword>